<feature type="compositionally biased region" description="Basic and acidic residues" evidence="6">
    <location>
        <begin position="847"/>
        <end position="858"/>
    </location>
</feature>
<sequence>MEVNMQQEDEEKSMTPIKAIYRKYWVDNRERIMEIYRIYFHTIFVSILMIVNVVTAYSATIIYFAQWNHKEGSIESFLTLFFPYPPSFMTGILSIPFVELDTHLVSWFVVFLNLPLLTWLYSTITQPIKRGYKTYIDWKSRKGRIFSALVNGVSLVAHYCAIFAWYVEHYMYDFFDGIRSDAPYLIVKSMSSFGYLLMCVPVFICLAGGYLLMKQFHMNEDLRKMFFKWEFGLLASQSFSLRSNRADVIIGWEKATNKPIVLVESARFLHELINGATGTGKTSTTILIRIVQDLIRIARGKKIGVCVLEPKGDLIRDVLKLCDKLGIPKTKIKVVDPTDLVHSTKFNPFVGPMEMAAETFRGVLDALAGDQDEFFKGQQSETAALYTMLGKIRHGNMFSIVHMQRMYSDPRYLANMTEEVRSWITKNLENPTLSQETQVLLDRYERVCSYFENEVIEYKTYRDKEQRIMPVLYPDGHKYEGLQVVDNKKDKFITGAKKYVNDICMNAMLSQLMVANEGEEVLDIDKFLAEGGVLLVNTALGELEELSMSFGQFFIRQFQSSVFRRPPEDSFFKRFPIFFTIDEFPLYINEAFVRLLTLGRSFKVGTLIAIQSLGQLESVVRGYDRTIMSNASNKTVFGRGEVSDDELFSKQFGEEYEVEESLNESVTPISMPNPTVGYRYNTARQLTPRFTPTEIREQEFKGFIVQLVGEDGSLQVPVQAYGKFIDETKFLKRFIKIGEAELETSKYKSLGSPMKWIQKLAIDTAEKINPLDILDKKQENVEPTEVALSAEEQKEPSELIEEETAPTMKSQQHNALPIRTEETTEVETIDYTKVEESPVKVDLVKESTDEAEDGEKWTIEMPAPPDPSDAIEQRVGDFFFYEGLNPESINSDSYKEPVLKEDISEYSEPDKETGSAIEELIREVAGETSFVNNDQIAVKDNQKAVEEWSIFDLVASDVELPVSGVPDEEPFLTTQDVQITEGAPQHSASYQPSSAKSQEQTIANSKVNNLLDVETDDL</sequence>
<dbReference type="CDD" id="cd01127">
    <property type="entry name" value="TrwB_TraG_TraD_VirD4"/>
    <property type="match status" value="1"/>
</dbReference>
<gene>
    <name evidence="9" type="ORF">IAQ67_14550</name>
</gene>
<feature type="region of interest" description="Disordered" evidence="6">
    <location>
        <begin position="787"/>
        <end position="815"/>
    </location>
</feature>
<dbReference type="AlphaFoldDB" id="A0A7H0Y228"/>
<feature type="transmembrane region" description="Helical" evidence="7">
    <location>
        <begin position="77"/>
        <end position="98"/>
    </location>
</feature>
<feature type="transmembrane region" description="Helical" evidence="7">
    <location>
        <begin position="38"/>
        <end position="65"/>
    </location>
</feature>
<protein>
    <submittedName>
        <fullName evidence="9">TraM recognition domain-containing protein</fullName>
    </submittedName>
</protein>
<dbReference type="SUPFAM" id="SSF52540">
    <property type="entry name" value="P-loop containing nucleoside triphosphate hydrolases"/>
    <property type="match status" value="1"/>
</dbReference>
<feature type="region of interest" description="Disordered" evidence="6">
    <location>
        <begin position="981"/>
        <end position="1018"/>
    </location>
</feature>
<feature type="transmembrane region" description="Helical" evidence="7">
    <location>
        <begin position="104"/>
        <end position="124"/>
    </location>
</feature>
<feature type="region of interest" description="Disordered" evidence="6">
    <location>
        <begin position="847"/>
        <end position="871"/>
    </location>
</feature>
<dbReference type="Pfam" id="PF12696">
    <property type="entry name" value="TraG-D_C"/>
    <property type="match status" value="1"/>
</dbReference>
<keyword evidence="2" id="KW-1003">Cell membrane</keyword>
<dbReference type="PANTHER" id="PTHR37937:SF1">
    <property type="entry name" value="CONJUGATIVE TRANSFER: DNA TRANSPORT"/>
    <property type="match status" value="1"/>
</dbReference>
<evidence type="ECO:0000313" key="10">
    <source>
        <dbReference type="Proteomes" id="UP000516384"/>
    </source>
</evidence>
<dbReference type="Gene3D" id="3.40.50.300">
    <property type="entry name" value="P-loop containing nucleotide triphosphate hydrolases"/>
    <property type="match status" value="2"/>
</dbReference>
<evidence type="ECO:0000256" key="6">
    <source>
        <dbReference type="SAM" id="MobiDB-lite"/>
    </source>
</evidence>
<evidence type="ECO:0000256" key="1">
    <source>
        <dbReference type="ARBA" id="ARBA00004651"/>
    </source>
</evidence>
<dbReference type="Proteomes" id="UP000516384">
    <property type="component" value="Chromosome"/>
</dbReference>
<keyword evidence="3 7" id="KW-0812">Transmembrane</keyword>
<feature type="transmembrane region" description="Helical" evidence="7">
    <location>
        <begin position="145"/>
        <end position="167"/>
    </location>
</feature>
<reference evidence="9 10" key="1">
    <citation type="submission" date="2020-09" db="EMBL/GenBank/DDBJ databases">
        <title>Characterization of Paenibacillus peoriae strain ZF390 with broad-spectrum antimicrobial activity as a potential biocontrol agent.</title>
        <authorList>
            <person name="Li L."/>
            <person name="Zhao Y."/>
            <person name="Li B."/>
            <person name="Xie X."/>
        </authorList>
    </citation>
    <scope>NUCLEOTIDE SEQUENCE [LARGE SCALE GENOMIC DNA]</scope>
    <source>
        <strain evidence="9 10">ZF390</strain>
    </source>
</reference>
<comment type="subcellular location">
    <subcellularLocation>
        <location evidence="1">Cell membrane</location>
        <topology evidence="1">Multi-pass membrane protein</topology>
    </subcellularLocation>
</comment>
<evidence type="ECO:0000256" key="2">
    <source>
        <dbReference type="ARBA" id="ARBA00022475"/>
    </source>
</evidence>
<dbReference type="InterPro" id="IPR032689">
    <property type="entry name" value="TraG-D_C"/>
</dbReference>
<evidence type="ECO:0000256" key="4">
    <source>
        <dbReference type="ARBA" id="ARBA00022989"/>
    </source>
</evidence>
<dbReference type="RefSeq" id="WP_190297046.1">
    <property type="nucleotide sequence ID" value="NZ_CP061172.1"/>
</dbReference>
<evidence type="ECO:0000256" key="5">
    <source>
        <dbReference type="ARBA" id="ARBA00023136"/>
    </source>
</evidence>
<evidence type="ECO:0000256" key="3">
    <source>
        <dbReference type="ARBA" id="ARBA00022692"/>
    </source>
</evidence>
<keyword evidence="5 7" id="KW-0472">Membrane</keyword>
<feature type="compositionally biased region" description="Polar residues" evidence="6">
    <location>
        <begin position="986"/>
        <end position="1008"/>
    </location>
</feature>
<dbReference type="GO" id="GO:0005886">
    <property type="term" value="C:plasma membrane"/>
    <property type="evidence" value="ECO:0007669"/>
    <property type="project" value="UniProtKB-SubCell"/>
</dbReference>
<accession>A0A7H0Y228</accession>
<dbReference type="InterPro" id="IPR051539">
    <property type="entry name" value="T4SS-coupling_protein"/>
</dbReference>
<dbReference type="InterPro" id="IPR027417">
    <property type="entry name" value="P-loop_NTPase"/>
</dbReference>
<evidence type="ECO:0000313" key="9">
    <source>
        <dbReference type="EMBL" id="QNR65136.1"/>
    </source>
</evidence>
<feature type="domain" description="TraD/TraG TraM recognition site" evidence="8">
    <location>
        <begin position="576"/>
        <end position="697"/>
    </location>
</feature>
<dbReference type="PANTHER" id="PTHR37937">
    <property type="entry name" value="CONJUGATIVE TRANSFER: DNA TRANSPORT"/>
    <property type="match status" value="1"/>
</dbReference>
<evidence type="ECO:0000259" key="8">
    <source>
        <dbReference type="Pfam" id="PF12696"/>
    </source>
</evidence>
<keyword evidence="4 7" id="KW-1133">Transmembrane helix</keyword>
<feature type="transmembrane region" description="Helical" evidence="7">
    <location>
        <begin position="193"/>
        <end position="213"/>
    </location>
</feature>
<name>A0A7H0Y228_9BACL</name>
<organism evidence="9 10">
    <name type="scientific">Paenibacillus peoriae</name>
    <dbReference type="NCBI Taxonomy" id="59893"/>
    <lineage>
        <taxon>Bacteria</taxon>
        <taxon>Bacillati</taxon>
        <taxon>Bacillota</taxon>
        <taxon>Bacilli</taxon>
        <taxon>Bacillales</taxon>
        <taxon>Paenibacillaceae</taxon>
        <taxon>Paenibacillus</taxon>
    </lineage>
</organism>
<dbReference type="EMBL" id="CP061172">
    <property type="protein sequence ID" value="QNR65136.1"/>
    <property type="molecule type" value="Genomic_DNA"/>
</dbReference>
<proteinExistence type="predicted"/>
<evidence type="ECO:0000256" key="7">
    <source>
        <dbReference type="SAM" id="Phobius"/>
    </source>
</evidence>